<name>A0ABQ5KBE2_9EUKA</name>
<evidence type="ECO:0008006" key="3">
    <source>
        <dbReference type="Google" id="ProtNLM"/>
    </source>
</evidence>
<accession>A0ABQ5KBE2</accession>
<protein>
    <recommendedName>
        <fullName evidence="3">Tyr recombinase domain-containing protein</fullName>
    </recommendedName>
</protein>
<dbReference type="EMBL" id="BQXS01013242">
    <property type="protein sequence ID" value="GKT28650.1"/>
    <property type="molecule type" value="Genomic_DNA"/>
</dbReference>
<reference evidence="1" key="1">
    <citation type="submission" date="2022-03" db="EMBL/GenBank/DDBJ databases">
        <title>Draft genome sequence of Aduncisulcus paluster, a free-living microaerophilic Fornicata.</title>
        <authorList>
            <person name="Yuyama I."/>
            <person name="Kume K."/>
            <person name="Tamura T."/>
            <person name="Inagaki Y."/>
            <person name="Hashimoto T."/>
        </authorList>
    </citation>
    <scope>NUCLEOTIDE SEQUENCE</scope>
    <source>
        <strain evidence="1">NY0171</strain>
    </source>
</reference>
<keyword evidence="2" id="KW-1185">Reference proteome</keyword>
<proteinExistence type="predicted"/>
<gene>
    <name evidence="1" type="ORF">ADUPG1_014023</name>
</gene>
<organism evidence="1 2">
    <name type="scientific">Aduncisulcus paluster</name>
    <dbReference type="NCBI Taxonomy" id="2918883"/>
    <lineage>
        <taxon>Eukaryota</taxon>
        <taxon>Metamonada</taxon>
        <taxon>Carpediemonas-like organisms</taxon>
        <taxon>Aduncisulcus</taxon>
    </lineage>
</organism>
<evidence type="ECO:0000313" key="1">
    <source>
        <dbReference type="EMBL" id="GKT28650.1"/>
    </source>
</evidence>
<comment type="caution">
    <text evidence="1">The sequence shown here is derived from an EMBL/GenBank/DDBJ whole genome shotgun (WGS) entry which is preliminary data.</text>
</comment>
<sequence>MLNINIVDISEIETVAIYWKVNRRTSGLSISFSLISDKWAGGNLFTANPEARGLFKKQCTQLFRDFAKNGPRILGRVVNETQEDGTIDRILREDEAEDVTRTNSTAGAQRRVRHIIRHRESTSKWWEQLAVIGMELLKNVKPRSAWSVLTHVAALIAGRFPTELKKTYVRLATPLCAVTTSQAGTHILSIEEAQSLIRHALERGRIDFAAWVAVTFETVSRAGSTASIRLNGIEVRDNAFVLWCPKNKTISGGMKVRVNVGGPLNAYTLLNRLIETHKRLTAIKPYTFLFAEPGKERPSPLLRLQENFRTCLCHIWIIGLKDSRWRRKNFKKEKESSAHEAEIRISSEWDAMSAFKIAHIDGIKSLVEFMNSTTSLTQEFHQQCIDYLQEVQLEDHDDVRCLSTDDPDYGDLSAFDNQLDVEHDVSEEITQERSGVSGSHSGRELMQFEKIAYLQSTIRDLKISRVDTRQLVYVLQKTFVPSLSTLSITAIPPSWAYNPMMVCSVTLANFNPSFRQTLASRFILCLTPGGSIEDKSRDIENYITSEIERCNQIFVFHSVLERRVRLNCFHYCHKSDSPQRHEHLKIPKPSGRCFLKCSLCNAHRDSLHLFSPAPSRVVENPFDTLPLPPDLLHMEGRTMLKLVIPLYIAGFNRKEVYTSVLEDINNYKSERNLSLLHYSSWFSKEDWSKFMNDHKIYSARGGKEPWHTLIDVHVLSALRLATKCDGDTNPEEFLAAIKKFFGAGSTQGFYDQLRRI</sequence>
<dbReference type="Proteomes" id="UP001057375">
    <property type="component" value="Unassembled WGS sequence"/>
</dbReference>
<evidence type="ECO:0000313" key="2">
    <source>
        <dbReference type="Proteomes" id="UP001057375"/>
    </source>
</evidence>
<feature type="non-terminal residue" evidence="1">
    <location>
        <position position="756"/>
    </location>
</feature>